<evidence type="ECO:0000313" key="2">
    <source>
        <dbReference type="Proteomes" id="UP000325577"/>
    </source>
</evidence>
<proteinExistence type="predicted"/>
<dbReference type="Pfam" id="PF07911">
    <property type="entry name" value="DUF1677"/>
    <property type="match status" value="1"/>
</dbReference>
<evidence type="ECO:0008006" key="3">
    <source>
        <dbReference type="Google" id="ProtNLM"/>
    </source>
</evidence>
<dbReference type="InterPro" id="IPR012876">
    <property type="entry name" value="DUF1677_pln"/>
</dbReference>
<protein>
    <recommendedName>
        <fullName evidence="3">DUF1677 domain-containing protein</fullName>
    </recommendedName>
</protein>
<dbReference type="AlphaFoldDB" id="A0A5J5BQ86"/>
<evidence type="ECO:0000313" key="1">
    <source>
        <dbReference type="EMBL" id="KAA8544814.1"/>
    </source>
</evidence>
<dbReference type="EMBL" id="CM018033">
    <property type="protein sequence ID" value="KAA8544814.1"/>
    <property type="molecule type" value="Genomic_DNA"/>
</dbReference>
<dbReference type="PANTHER" id="PTHR33108:SF32">
    <property type="entry name" value="DUF1677 FAMILY PROTEIN (DUF1677)"/>
    <property type="match status" value="1"/>
</dbReference>
<reference evidence="1 2" key="1">
    <citation type="submission" date="2019-09" db="EMBL/GenBank/DDBJ databases">
        <title>A chromosome-level genome assembly of the Chinese tupelo Nyssa sinensis.</title>
        <authorList>
            <person name="Yang X."/>
            <person name="Kang M."/>
            <person name="Yang Y."/>
            <person name="Xiong H."/>
            <person name="Wang M."/>
            <person name="Zhang Z."/>
            <person name="Wang Z."/>
            <person name="Wu H."/>
            <person name="Ma T."/>
            <person name="Liu J."/>
            <person name="Xi Z."/>
        </authorList>
    </citation>
    <scope>NUCLEOTIDE SEQUENCE [LARGE SCALE GENOMIC DNA]</scope>
    <source>
        <strain evidence="1">J267</strain>
        <tissue evidence="1">Leaf</tissue>
    </source>
</reference>
<keyword evidence="2" id="KW-1185">Reference proteome</keyword>
<dbReference type="OrthoDB" id="1911663at2759"/>
<organism evidence="1 2">
    <name type="scientific">Nyssa sinensis</name>
    <dbReference type="NCBI Taxonomy" id="561372"/>
    <lineage>
        <taxon>Eukaryota</taxon>
        <taxon>Viridiplantae</taxon>
        <taxon>Streptophyta</taxon>
        <taxon>Embryophyta</taxon>
        <taxon>Tracheophyta</taxon>
        <taxon>Spermatophyta</taxon>
        <taxon>Magnoliopsida</taxon>
        <taxon>eudicotyledons</taxon>
        <taxon>Gunneridae</taxon>
        <taxon>Pentapetalae</taxon>
        <taxon>asterids</taxon>
        <taxon>Cornales</taxon>
        <taxon>Nyssaceae</taxon>
        <taxon>Nyssa</taxon>
    </lineage>
</organism>
<dbReference type="Proteomes" id="UP000325577">
    <property type="component" value="Linkage Group LG10"/>
</dbReference>
<accession>A0A5J5BQ86</accession>
<dbReference type="PANTHER" id="PTHR33108">
    <property type="entry name" value="OS01G0745000 PROTEIN"/>
    <property type="match status" value="1"/>
</dbReference>
<name>A0A5J5BQ86_9ASTE</name>
<gene>
    <name evidence="1" type="ORF">F0562_019595</name>
</gene>
<sequence>MSATVMSDPTVMSATESQSVVSKLAAQIEVEFVKCDCCGLTEECTLEYINRICQRYQGKWICGLCAVAMKDEIVRCERLIGTEKALTQHINFCKKFKLASPFSSPTVHLISAMRQILKRSLDSPRSLRSPTKKIGEINRALFTRSESCIPTVSLVDSSSYNCMKEGNECK</sequence>